<sequence length="255" mass="26450">MRVVELGASGAAGSQLAQSLSSSGIDVVAAHRGSGVDASTGSGLPEAFADADIVVDCTNVATTKRHVAEKFFGDVAAHVADAATAAGVERIICLSIINASTPEVNAHFGYYAGKARQEKVYRSRADAGSPPVSFLYSAQWFELAESMLSQVRVGPVAFVPHMQIAPLAMREAVGALAQMVGTESVGSEMNTDVSIAGPQRHDIVDLSRAIADKRGEPSRVIGVNIGGKALRNGGLLPSAGTVTATVTFDEWLAER</sequence>
<dbReference type="Gene3D" id="3.40.50.720">
    <property type="entry name" value="NAD(P)-binding Rossmann-like Domain"/>
    <property type="match status" value="1"/>
</dbReference>
<evidence type="ECO:0000313" key="1">
    <source>
        <dbReference type="EMBL" id="GGB17799.1"/>
    </source>
</evidence>
<protein>
    <submittedName>
        <fullName evidence="1">LysR family transcriptional regulator</fullName>
    </submittedName>
</protein>
<reference evidence="1" key="2">
    <citation type="submission" date="2020-09" db="EMBL/GenBank/DDBJ databases">
        <authorList>
            <person name="Sun Q."/>
            <person name="Zhou Y."/>
        </authorList>
    </citation>
    <scope>NUCLEOTIDE SEQUENCE</scope>
    <source>
        <strain evidence="1">CGMCC 1.12827</strain>
    </source>
</reference>
<gene>
    <name evidence="1" type="ORF">GCM10011489_02360</name>
</gene>
<proteinExistence type="predicted"/>
<dbReference type="SUPFAM" id="SSF51735">
    <property type="entry name" value="NAD(P)-binding Rossmann-fold domains"/>
    <property type="match status" value="1"/>
</dbReference>
<keyword evidence="2" id="KW-1185">Reference proteome</keyword>
<dbReference type="AlphaFoldDB" id="A0A916WPN0"/>
<accession>A0A916WPN0</accession>
<dbReference type="Proteomes" id="UP000621454">
    <property type="component" value="Unassembled WGS sequence"/>
</dbReference>
<dbReference type="EMBL" id="BMGC01000001">
    <property type="protein sequence ID" value="GGB17799.1"/>
    <property type="molecule type" value="Genomic_DNA"/>
</dbReference>
<dbReference type="RefSeq" id="WP_188584727.1">
    <property type="nucleotide sequence ID" value="NZ_BMGC01000001.1"/>
</dbReference>
<reference evidence="1" key="1">
    <citation type="journal article" date="2014" name="Int. J. Syst. Evol. Microbiol.">
        <title>Complete genome sequence of Corynebacterium casei LMG S-19264T (=DSM 44701T), isolated from a smear-ripened cheese.</title>
        <authorList>
            <consortium name="US DOE Joint Genome Institute (JGI-PGF)"/>
            <person name="Walter F."/>
            <person name="Albersmeier A."/>
            <person name="Kalinowski J."/>
            <person name="Ruckert C."/>
        </authorList>
    </citation>
    <scope>NUCLEOTIDE SEQUENCE</scope>
    <source>
        <strain evidence="1">CGMCC 1.12827</strain>
    </source>
</reference>
<evidence type="ECO:0000313" key="2">
    <source>
        <dbReference type="Proteomes" id="UP000621454"/>
    </source>
</evidence>
<dbReference type="InterPro" id="IPR036291">
    <property type="entry name" value="NAD(P)-bd_dom_sf"/>
</dbReference>
<name>A0A916WPN0_9ACTN</name>
<organism evidence="1 2">
    <name type="scientific">Gordonia jinhuaensis</name>
    <dbReference type="NCBI Taxonomy" id="1517702"/>
    <lineage>
        <taxon>Bacteria</taxon>
        <taxon>Bacillati</taxon>
        <taxon>Actinomycetota</taxon>
        <taxon>Actinomycetes</taxon>
        <taxon>Mycobacteriales</taxon>
        <taxon>Gordoniaceae</taxon>
        <taxon>Gordonia</taxon>
    </lineage>
</organism>
<comment type="caution">
    <text evidence="1">The sequence shown here is derived from an EMBL/GenBank/DDBJ whole genome shotgun (WGS) entry which is preliminary data.</text>
</comment>